<evidence type="ECO:0000313" key="1">
    <source>
        <dbReference type="EMBL" id="KAI8441275.1"/>
    </source>
</evidence>
<proteinExistence type="predicted"/>
<sequence length="2316" mass="264568">MDSVDLLARENEFKKLNKQLVKKTESLMKQIEHDMQKQDFFSEISQNISLNLPSHHKKHCCETPKASPKTTPTKIKNKPVKSAVKVPANSESETACKGTSCTHYARENSMDNRSSHKEFLYAFVTVNVQDKVLPPSFMKEIYCTDGLSVESVCKFMASKLKLLQEQIDKQQATIEKKASQCERHLTYQADMESEKMALLNRCNNLAAEVATVKAKCAALQNRLTEKERVCEKQRSSLDRLSCRVKQLEASGASADARSAAYERTVDKLRTELEAAKTAEKEYRIASRDLTSSHQAAISRLESRTKALTLRIHKQAALIDNLKRQNILLLTEGAMKTLEKEYCQDKTKLDRFAIPENPHIPNFIEIVGAVSEIPEDLSHPRIINIIIRVKKVRQIKLRQHLREHHLFRTPKEVPCDVTMMTFTVKTFYIIVGQGSIGLRVQSAAEVDEQLQCSKYPRLLPSLFYLMVLVTSHTISKSIATTESFDGIDDSFNDLKRNRRAKHDRIHPRHETLWTRSPETRSITEIILESEGTEKHGRKAARNLQGLWKKYHNRKAKNKAIPVVQNEPQYSKLFNNLVTDSSNLVEYVTSSDLKLAKEARPKKHAKGKTKNIDYDDLLNIEDNLEKPPMKYRRSLRRPATRHSTKRCNKKFQYDPNNNITNILGTMSTKLDELKKLYSKSQYTSFEDITEPTVKNKNKAKLNSVNLFDVPDAFKSTSNMENYEGTAAIEAILNEVKCRAIDMIASHRPSVSDLITNAVTETTYSVDPLLKHMNVINPLIAVSTLVTINELPNKVTARAMQKEVTDNNLGYYIFQTESTRKARCAQNKAGAKNQNVDENLQSKLKTIFQKVREDLNNIREENKKIQETLKLANKSAIHSTLAARLESPTTASSKDPDDEAPRESSSYHSSRATQKENVPRHKNQEPITLPTIDASMFEDNDYDMLSVYEHILAKTQESNMMKYLSTKLHPSMKRGGRQAPAHKFRKKVSIDPEESLPDNSFDETSTDYPIEETSFEALTQKLAYNDFVNGYKHYLKFEKDMAQSNFSNLVRYQAHKHHAVDEIGKYILDKIPQIPPADRFKRDFFDYYDDDQDISTQHDDSWIKKYFNYFVEHSATPKKYHTSQTVPMKAPVEYKKHTTERIDHKDFLKNHVLLRTHTVDMDLDQLTHMIQQDTSTSVPIPCAYSFPTKSSSSSLSHTKVGIDRKDLLKHHNLDELLHIMQQEKSTSILLPIRQGQKITSYKKEHFNQNLIAIKNALHSPHIVDKFFSEIGRSAKKFTNKKYNNDNTEEAVVGDSSPSRSRRHDLIEDDQIDQENFEEREAIQRPKSKVLASLLGHAPTEEKAKGKVGYANVDVVPAAPKGKVERKKGRLMTWFNKLKWHKKKAKPKREAERVPGFNIVKKLKQLFDGKPDKLGLSDYDLATTELEGFNPLKYDSSQHIHDIQKQLPEISYDRKMVSQASIAKYPPFMSHRTVKKPARKGPNQKKHEKKYHTLIASMENYNDGINLINPTPTQPVDNSKIQQIKHEIDNIDMKLSSTPTRARVRNVQSPTSLYNFEADLMNSEDLESPGRSESDTINLNPLTENPARLESKKAGEKSKTILTRDAKSHFSQSRNYDDYNQGSQVGEVEMGDYMKKRESTLLNDTDRIRAINNISHKIDTTPDSTATTTSYDDNMDDFDDLIIWNNNILDSENGWSGALKKMSMPQDKIQNMTDQFADFLNSTRPNKNQSEDDINDLSTRLHNAATKYSKQYAKPTSATPRKVINHSSEKKKQHPLNNFFLDDDRIVTSEVMLKRLNSLNSILGRPEERLKNIYVKKNNKPGIVENMSDRDISMDSTIFAYDDGYGFFTDDNRKLSKNQVDIGNSTTSLTTIARPPQHYTTPLPMTPQQFDKFLKYNELDVQTVTSPIPETPEMLSAWAHKEDEQAKTEHYDEVELKRNEDVTQGSDFDVNYYDSPYRKDEQTDATKASTKTSKPKTTEDSDNMTEKTEKVSDDQVKTSTTVASTKAMKSKLSDLDARVALKILHNQLIYNNSLQQKLKTTTDAPRDILRFSHLHKQLKKGPTPSPEPEGFQITLHQPRPTYKATTKLTQRTTTTCDPFYYNTDATDQITYTQTLTPADFLKTLKLATHIKPQKLPKRIQIHSHSYKYNIEYQDEVPQLEADKAHSQSHPMLSVGILHSSPLISVQCSPHSAPSRHFDQIHLISCLPIFFPLGSGSPLYYGLPHLPSLLRHMCPAHFHFLWKPNPQIKDGHKNESVKEEHGVKSGDWNYGATPARRTRIEICMAAPAAAPGGSRRARVIACKFQLSSRLVSSPRLVSPRR</sequence>
<name>A0ACC0KYA7_CHOFU</name>
<reference evidence="1 2" key="1">
    <citation type="journal article" date="2022" name="Genome Biol. Evol.">
        <title>The Spruce Budworm Genome: Reconstructing the Evolutionary History of Antifreeze Proteins.</title>
        <authorList>
            <person name="Beliveau C."/>
            <person name="Gagne P."/>
            <person name="Picq S."/>
            <person name="Vernygora O."/>
            <person name="Keeling C.I."/>
            <person name="Pinkney K."/>
            <person name="Doucet D."/>
            <person name="Wen F."/>
            <person name="Johnston J.S."/>
            <person name="Maaroufi H."/>
            <person name="Boyle B."/>
            <person name="Laroche J."/>
            <person name="Dewar K."/>
            <person name="Juretic N."/>
            <person name="Blackburn G."/>
            <person name="Nisole A."/>
            <person name="Brunet B."/>
            <person name="Brandao M."/>
            <person name="Lumley L."/>
            <person name="Duan J."/>
            <person name="Quan G."/>
            <person name="Lucarotti C.J."/>
            <person name="Roe A.D."/>
            <person name="Sperling F.A.H."/>
            <person name="Levesque R.C."/>
            <person name="Cusson M."/>
        </authorList>
    </citation>
    <scope>NUCLEOTIDE SEQUENCE [LARGE SCALE GENOMIC DNA]</scope>
    <source>
        <strain evidence="1">Glfc:IPQL:Cfum</strain>
    </source>
</reference>
<protein>
    <submittedName>
        <fullName evidence="1">Uncharacterized protein</fullName>
    </submittedName>
</protein>
<gene>
    <name evidence="1" type="ORF">MSG28_014914</name>
</gene>
<evidence type="ECO:0000313" key="2">
    <source>
        <dbReference type="Proteomes" id="UP001064048"/>
    </source>
</evidence>
<keyword evidence="2" id="KW-1185">Reference proteome</keyword>
<dbReference type="Proteomes" id="UP001064048">
    <property type="component" value="Chromosome 27"/>
</dbReference>
<comment type="caution">
    <text evidence="1">The sequence shown here is derived from an EMBL/GenBank/DDBJ whole genome shotgun (WGS) entry which is preliminary data.</text>
</comment>
<organism evidence="1 2">
    <name type="scientific">Choristoneura fumiferana</name>
    <name type="common">Spruce budworm moth</name>
    <name type="synonym">Archips fumiferana</name>
    <dbReference type="NCBI Taxonomy" id="7141"/>
    <lineage>
        <taxon>Eukaryota</taxon>
        <taxon>Metazoa</taxon>
        <taxon>Ecdysozoa</taxon>
        <taxon>Arthropoda</taxon>
        <taxon>Hexapoda</taxon>
        <taxon>Insecta</taxon>
        <taxon>Pterygota</taxon>
        <taxon>Neoptera</taxon>
        <taxon>Endopterygota</taxon>
        <taxon>Lepidoptera</taxon>
        <taxon>Glossata</taxon>
        <taxon>Ditrysia</taxon>
        <taxon>Tortricoidea</taxon>
        <taxon>Tortricidae</taxon>
        <taxon>Tortricinae</taxon>
        <taxon>Choristoneura</taxon>
    </lineage>
</organism>
<dbReference type="EMBL" id="CM046127">
    <property type="protein sequence ID" value="KAI8441275.1"/>
    <property type="molecule type" value="Genomic_DNA"/>
</dbReference>
<accession>A0ACC0KYA7</accession>